<keyword evidence="7 9" id="KW-1133">Transmembrane helix</keyword>
<evidence type="ECO:0000313" key="10">
    <source>
        <dbReference type="EMBL" id="KAG5547301.1"/>
    </source>
</evidence>
<dbReference type="Proteomes" id="UP000823749">
    <property type="component" value="Chromosome 5"/>
</dbReference>
<evidence type="ECO:0000256" key="4">
    <source>
        <dbReference type="ARBA" id="ARBA00022692"/>
    </source>
</evidence>
<gene>
    <name evidence="10" type="ORF">RHGRI_013097</name>
</gene>
<reference evidence="10" key="1">
    <citation type="submission" date="2020-08" db="EMBL/GenBank/DDBJ databases">
        <title>Plant Genome Project.</title>
        <authorList>
            <person name="Zhang R.-G."/>
        </authorList>
    </citation>
    <scope>NUCLEOTIDE SEQUENCE</scope>
    <source>
        <strain evidence="10">WSP0</strain>
        <tissue evidence="10">Leaf</tissue>
    </source>
</reference>
<dbReference type="GO" id="GO:0015031">
    <property type="term" value="P:protein transport"/>
    <property type="evidence" value="ECO:0007669"/>
    <property type="project" value="UniProtKB-KW"/>
</dbReference>
<name>A0AAV6K4I7_9ERIC</name>
<dbReference type="GO" id="GO:0016020">
    <property type="term" value="C:membrane"/>
    <property type="evidence" value="ECO:0007669"/>
    <property type="project" value="UniProtKB-SubCell"/>
</dbReference>
<proteinExistence type="inferred from homology"/>
<comment type="subcellular location">
    <subcellularLocation>
        <location evidence="1">Membrane</location>
        <topology evidence="1">Multi-pass membrane protein</topology>
    </subcellularLocation>
</comment>
<keyword evidence="6" id="KW-0653">Protein transport</keyword>
<evidence type="ECO:0000256" key="3">
    <source>
        <dbReference type="ARBA" id="ARBA00022448"/>
    </source>
</evidence>
<evidence type="ECO:0000313" key="11">
    <source>
        <dbReference type="Proteomes" id="UP000823749"/>
    </source>
</evidence>
<evidence type="ECO:0000256" key="8">
    <source>
        <dbReference type="ARBA" id="ARBA00023136"/>
    </source>
</evidence>
<feature type="transmembrane region" description="Helical" evidence="9">
    <location>
        <begin position="97"/>
        <end position="115"/>
    </location>
</feature>
<dbReference type="InterPro" id="IPR004648">
    <property type="entry name" value="Oligpept_transpt"/>
</dbReference>
<comment type="caution">
    <text evidence="10">The sequence shown here is derived from an EMBL/GenBank/DDBJ whole genome shotgun (WGS) entry which is preliminary data.</text>
</comment>
<dbReference type="AlphaFoldDB" id="A0AAV6K4I7"/>
<evidence type="ECO:0000256" key="2">
    <source>
        <dbReference type="ARBA" id="ARBA00005484"/>
    </source>
</evidence>
<sequence>MVIYIRLQWWAGDPLSTPLVLIGKAMAGILIAFFLITSALYWTNAYNTQKFPILMTELYDTSGNKYCISKVLNGDLLISNATTYKEYSVTHLTSFRIASHALLFAAISTGLVQVLTKHGRYESFEVVDRKPSWTERKKIFTNLVSRSSHVDSVSIGIERPLGGLSYDDVEDEADDLYLNDVGFVREWLPGVCGWLRSLEVSDFWIQSCWRRSEVLSLISSCCHNLHKLVLKNAWLSADGLNAMPTLTDLTLEFIRLDDEDLGKVNSCFPSLQILNLIGVGGLKEPKIHLSIKNLTVNISKWAESAEMANFNLEQLLVAFPNAQYLTLGPGSWLEVGTCFHTGGSEVSVIRTKEITAHLFVKDVEITLSLIFFVLERCAKLTDMALLIHRGVESSVASDLMSRCTARSARVRWRWGFWKEGMKDAWVSDGI</sequence>
<dbReference type="SUPFAM" id="SSF52047">
    <property type="entry name" value="RNI-like"/>
    <property type="match status" value="1"/>
</dbReference>
<evidence type="ECO:0000256" key="9">
    <source>
        <dbReference type="SAM" id="Phobius"/>
    </source>
</evidence>
<evidence type="ECO:0000256" key="6">
    <source>
        <dbReference type="ARBA" id="ARBA00022927"/>
    </source>
</evidence>
<dbReference type="PANTHER" id="PTHR22601">
    <property type="entry name" value="ISP4 LIKE PROTEIN"/>
    <property type="match status" value="1"/>
</dbReference>
<organism evidence="10 11">
    <name type="scientific">Rhododendron griersonianum</name>
    <dbReference type="NCBI Taxonomy" id="479676"/>
    <lineage>
        <taxon>Eukaryota</taxon>
        <taxon>Viridiplantae</taxon>
        <taxon>Streptophyta</taxon>
        <taxon>Embryophyta</taxon>
        <taxon>Tracheophyta</taxon>
        <taxon>Spermatophyta</taxon>
        <taxon>Magnoliopsida</taxon>
        <taxon>eudicotyledons</taxon>
        <taxon>Gunneridae</taxon>
        <taxon>Pentapetalae</taxon>
        <taxon>asterids</taxon>
        <taxon>Ericales</taxon>
        <taxon>Ericaceae</taxon>
        <taxon>Ericoideae</taxon>
        <taxon>Rhodoreae</taxon>
        <taxon>Rhododendron</taxon>
    </lineage>
</organism>
<keyword evidence="4 9" id="KW-0812">Transmembrane</keyword>
<keyword evidence="11" id="KW-1185">Reference proteome</keyword>
<accession>A0AAV6K4I7</accession>
<evidence type="ECO:0000256" key="1">
    <source>
        <dbReference type="ARBA" id="ARBA00004141"/>
    </source>
</evidence>
<evidence type="ECO:0000256" key="5">
    <source>
        <dbReference type="ARBA" id="ARBA00022856"/>
    </source>
</evidence>
<keyword evidence="5" id="KW-0571">Peptide transport</keyword>
<comment type="similarity">
    <text evidence="2">Belongs to the oligopeptide OPT transporter (TC 2.A.67.1) family.</text>
</comment>
<keyword evidence="3" id="KW-0813">Transport</keyword>
<dbReference type="EMBL" id="JACTNZ010000005">
    <property type="protein sequence ID" value="KAG5547301.1"/>
    <property type="molecule type" value="Genomic_DNA"/>
</dbReference>
<dbReference type="Pfam" id="PF03169">
    <property type="entry name" value="OPT"/>
    <property type="match status" value="1"/>
</dbReference>
<dbReference type="InterPro" id="IPR032675">
    <property type="entry name" value="LRR_dom_sf"/>
</dbReference>
<dbReference type="GO" id="GO:0035673">
    <property type="term" value="F:oligopeptide transmembrane transporter activity"/>
    <property type="evidence" value="ECO:0007669"/>
    <property type="project" value="InterPro"/>
</dbReference>
<feature type="transmembrane region" description="Helical" evidence="9">
    <location>
        <begin position="21"/>
        <end position="42"/>
    </location>
</feature>
<keyword evidence="8 9" id="KW-0472">Membrane</keyword>
<dbReference type="InterPro" id="IPR004813">
    <property type="entry name" value="OPT"/>
</dbReference>
<dbReference type="Gene3D" id="3.80.10.10">
    <property type="entry name" value="Ribonuclease Inhibitor"/>
    <property type="match status" value="1"/>
</dbReference>
<evidence type="ECO:0000256" key="7">
    <source>
        <dbReference type="ARBA" id="ARBA00022989"/>
    </source>
</evidence>
<protein>
    <submittedName>
        <fullName evidence="10">Uncharacterized protein</fullName>
    </submittedName>
</protein>